<dbReference type="SUPFAM" id="SSF53474">
    <property type="entry name" value="alpha/beta-Hydrolases"/>
    <property type="match status" value="1"/>
</dbReference>
<proteinExistence type="predicted"/>
<dbReference type="RefSeq" id="WP_189642898.1">
    <property type="nucleotide sequence ID" value="NZ_BNAL01000014.1"/>
</dbReference>
<protein>
    <submittedName>
        <fullName evidence="2">Hydrolase</fullName>
    </submittedName>
</protein>
<evidence type="ECO:0000313" key="3">
    <source>
        <dbReference type="Proteomes" id="UP000632154"/>
    </source>
</evidence>
<dbReference type="InterPro" id="IPR051044">
    <property type="entry name" value="MAG_DAG_Lipase"/>
</dbReference>
<keyword evidence="3" id="KW-1185">Reference proteome</keyword>
<evidence type="ECO:0000259" key="1">
    <source>
        <dbReference type="Pfam" id="PF12146"/>
    </source>
</evidence>
<dbReference type="GO" id="GO:0016787">
    <property type="term" value="F:hydrolase activity"/>
    <property type="evidence" value="ECO:0007669"/>
    <property type="project" value="UniProtKB-KW"/>
</dbReference>
<feature type="domain" description="Serine aminopeptidase S33" evidence="1">
    <location>
        <begin position="23"/>
        <end position="261"/>
    </location>
</feature>
<reference evidence="3" key="1">
    <citation type="journal article" date="2019" name="Int. J. Syst. Evol. Microbiol.">
        <title>The Global Catalogue of Microorganisms (GCM) 10K type strain sequencing project: providing services to taxonomists for standard genome sequencing and annotation.</title>
        <authorList>
            <consortium name="The Broad Institute Genomics Platform"/>
            <consortium name="The Broad Institute Genome Sequencing Center for Infectious Disease"/>
            <person name="Wu L."/>
            <person name="Ma J."/>
        </authorList>
    </citation>
    <scope>NUCLEOTIDE SEQUENCE [LARGE SCALE GENOMIC DNA]</scope>
    <source>
        <strain evidence="3">CGMCC 1.18439</strain>
    </source>
</reference>
<gene>
    <name evidence="2" type="ORF">GCM10017783_13270</name>
</gene>
<dbReference type="PANTHER" id="PTHR11614">
    <property type="entry name" value="PHOSPHOLIPASE-RELATED"/>
    <property type="match status" value="1"/>
</dbReference>
<name>A0ABQ3K447_9DEIO</name>
<dbReference type="InterPro" id="IPR022742">
    <property type="entry name" value="Hydrolase_4"/>
</dbReference>
<keyword evidence="2" id="KW-0378">Hydrolase</keyword>
<dbReference type="Proteomes" id="UP000632154">
    <property type="component" value="Unassembled WGS sequence"/>
</dbReference>
<dbReference type="InterPro" id="IPR029058">
    <property type="entry name" value="AB_hydrolase_fold"/>
</dbReference>
<organism evidence="2 3">
    <name type="scientific">Deinococcus piscis</name>
    <dbReference type="NCBI Taxonomy" id="394230"/>
    <lineage>
        <taxon>Bacteria</taxon>
        <taxon>Thermotogati</taxon>
        <taxon>Deinococcota</taxon>
        <taxon>Deinococci</taxon>
        <taxon>Deinococcales</taxon>
        <taxon>Deinococcaceae</taxon>
        <taxon>Deinococcus</taxon>
    </lineage>
</organism>
<accession>A0ABQ3K447</accession>
<dbReference type="EMBL" id="BNAL01000014">
    <property type="protein sequence ID" value="GHG02330.1"/>
    <property type="molecule type" value="Genomic_DNA"/>
</dbReference>
<sequence length="305" mass="33721">MITAQNWNIPNAPVVGYAWEIENPTGIVLITHALAEYAQRLHDRYNQLIPALNRAGFSVYAYDLRGHGDSPGDISMVDAFAQVQDHLAARQALKIRHPKLPFYLFAHSAGALFAAGSVISDQAGLDGVILSSPMLQAGQDQVALIRRIMPIASMMAPSLAIIPINSRGLSRIDAEVEAYLADQRIYHGKVKLLTANSMMLLAQELWPHYTTWRVPTLVFYGSADQVSYMGGLPEFFNKLATTDKTLRLFAEGYHELLNDLDRDAALALILEWLAARTSSPAAGEDKLAAQQQRLAQLRQARTRKN</sequence>
<comment type="caution">
    <text evidence="2">The sequence shown here is derived from an EMBL/GenBank/DDBJ whole genome shotgun (WGS) entry which is preliminary data.</text>
</comment>
<dbReference type="Gene3D" id="3.40.50.1820">
    <property type="entry name" value="alpha/beta hydrolase"/>
    <property type="match status" value="1"/>
</dbReference>
<evidence type="ECO:0000313" key="2">
    <source>
        <dbReference type="EMBL" id="GHG02330.1"/>
    </source>
</evidence>
<dbReference type="Pfam" id="PF12146">
    <property type="entry name" value="Hydrolase_4"/>
    <property type="match status" value="1"/>
</dbReference>